<proteinExistence type="predicted"/>
<feature type="compositionally biased region" description="Low complexity" evidence="1">
    <location>
        <begin position="224"/>
        <end position="233"/>
    </location>
</feature>
<feature type="region of interest" description="Disordered" evidence="1">
    <location>
        <begin position="134"/>
        <end position="177"/>
    </location>
</feature>
<evidence type="ECO:0000256" key="1">
    <source>
        <dbReference type="SAM" id="MobiDB-lite"/>
    </source>
</evidence>
<comment type="caution">
    <text evidence="2">The sequence shown here is derived from an EMBL/GenBank/DDBJ whole genome shotgun (WGS) entry which is preliminary data.</text>
</comment>
<dbReference type="AlphaFoldDB" id="A0A9P3LGN2"/>
<feature type="region of interest" description="Disordered" evidence="1">
    <location>
        <begin position="201"/>
        <end position="241"/>
    </location>
</feature>
<accession>A0A9P3LGN2</accession>
<dbReference type="EMBL" id="BPQB01000031">
    <property type="protein sequence ID" value="GJE93267.1"/>
    <property type="molecule type" value="Genomic_DNA"/>
</dbReference>
<feature type="compositionally biased region" description="Basic and acidic residues" evidence="1">
    <location>
        <begin position="206"/>
        <end position="222"/>
    </location>
</feature>
<organism evidence="2 3">
    <name type="scientific">Phanerochaete sordida</name>
    <dbReference type="NCBI Taxonomy" id="48140"/>
    <lineage>
        <taxon>Eukaryota</taxon>
        <taxon>Fungi</taxon>
        <taxon>Dikarya</taxon>
        <taxon>Basidiomycota</taxon>
        <taxon>Agaricomycotina</taxon>
        <taxon>Agaricomycetes</taxon>
        <taxon>Polyporales</taxon>
        <taxon>Phanerochaetaceae</taxon>
        <taxon>Phanerochaete</taxon>
    </lineage>
</organism>
<name>A0A9P3LGN2_9APHY</name>
<gene>
    <name evidence="2" type="ORF">PsYK624_094260</name>
</gene>
<evidence type="ECO:0000313" key="2">
    <source>
        <dbReference type="EMBL" id="GJE93267.1"/>
    </source>
</evidence>
<dbReference type="Proteomes" id="UP000703269">
    <property type="component" value="Unassembled WGS sequence"/>
</dbReference>
<evidence type="ECO:0000313" key="3">
    <source>
        <dbReference type="Proteomes" id="UP000703269"/>
    </source>
</evidence>
<protein>
    <submittedName>
        <fullName evidence="2">Uncharacterized protein</fullName>
    </submittedName>
</protein>
<reference evidence="2 3" key="1">
    <citation type="submission" date="2021-08" db="EMBL/GenBank/DDBJ databases">
        <title>Draft Genome Sequence of Phanerochaete sordida strain YK-624.</title>
        <authorList>
            <person name="Mori T."/>
            <person name="Dohra H."/>
            <person name="Suzuki T."/>
            <person name="Kawagishi H."/>
            <person name="Hirai H."/>
        </authorList>
    </citation>
    <scope>NUCLEOTIDE SEQUENCE [LARGE SCALE GENOMIC DNA]</scope>
    <source>
        <strain evidence="2 3">YK-624</strain>
    </source>
</reference>
<sequence length="271" mass="29486">MHVTSRPLVLCPTYWMFPAGITSVLSRSYGSTANVFCLNRRGARQHVRSGGTRGTWHSLLLHVEMSDSRSSGCRCRAPPLSGSSARSAHQRRVLREAAAAQRPRRVGRRAPFRGSCTSACPGGVTHHRSAAAPLRFAPRAEGPRCGSSGVFSRFPRHSGRDTPRHAHAQLPPGRSANAACVPRPARCPAAQAAEPFSQRCGARHVPCRDPSRRGARSEERRGCRAGAARPHGCGPRRDGHRCTQRTRCPVLSRCSGHHISEARARLIAYHV</sequence>
<keyword evidence="3" id="KW-1185">Reference proteome</keyword>